<dbReference type="Proteomes" id="UP000504609">
    <property type="component" value="Unplaced"/>
</dbReference>
<dbReference type="SUPFAM" id="SSF118290">
    <property type="entry name" value="WRKY DNA-binding domain"/>
    <property type="match status" value="1"/>
</dbReference>
<dbReference type="InterPro" id="IPR036576">
    <property type="entry name" value="WRKY_dom_sf"/>
</dbReference>
<dbReference type="PROSITE" id="PS50811">
    <property type="entry name" value="WRKY"/>
    <property type="match status" value="1"/>
</dbReference>
<feature type="region of interest" description="Disordered" evidence="6">
    <location>
        <begin position="265"/>
        <end position="297"/>
    </location>
</feature>
<dbReference type="PANTHER" id="PTHR31221">
    <property type="entry name" value="WRKY TRANSCRIPTION FACTOR PROTEIN 1-RELATED"/>
    <property type="match status" value="1"/>
</dbReference>
<reference evidence="9" key="1">
    <citation type="submission" date="2025-08" db="UniProtKB">
        <authorList>
            <consortium name="RefSeq"/>
        </authorList>
    </citation>
    <scope>IDENTIFICATION</scope>
    <source>
        <tissue evidence="9">Young leaves</tissue>
    </source>
</reference>
<dbReference type="AlphaFoldDB" id="A0A6J1FVX6"/>
<dbReference type="SMART" id="SM00774">
    <property type="entry name" value="WRKY"/>
    <property type="match status" value="1"/>
</dbReference>
<feature type="compositionally biased region" description="Pro residues" evidence="6">
    <location>
        <begin position="281"/>
        <end position="292"/>
    </location>
</feature>
<name>A0A6J1FVX6_CUCMO</name>
<keyword evidence="5" id="KW-0539">Nucleus</keyword>
<dbReference type="FunFam" id="2.20.25.80:FF:000003">
    <property type="entry name" value="WRKY transcription factor 57"/>
    <property type="match status" value="1"/>
</dbReference>
<evidence type="ECO:0000256" key="2">
    <source>
        <dbReference type="ARBA" id="ARBA00023015"/>
    </source>
</evidence>
<dbReference type="RefSeq" id="XP_022942903.1">
    <property type="nucleotide sequence ID" value="XM_023087135.1"/>
</dbReference>
<evidence type="ECO:0000313" key="9">
    <source>
        <dbReference type="RefSeq" id="XP_022942903.1"/>
    </source>
</evidence>
<keyword evidence="4" id="KW-0804">Transcription</keyword>
<dbReference type="InterPro" id="IPR003657">
    <property type="entry name" value="WRKY_dom"/>
</dbReference>
<sequence>MEKKFEDSLMGSATSTGIYSQTVFSDEFSVGGSGFSGVFDLPCDDDHKASCSSSSSFDLFGGGIGFHDFYNPSSMFDLLSTTAPPLQPPLSSPSSTVPESSEVLNAPTTPNSSSVSNSSSNEAAPIEEVDKNAKTSKVLKPKKNQKKQREPRFAFMTKSDIDHLDDGYRWRKYGQKAVKNSPYPRSYYRCTTSQCGVKKRVERSSSDHSIVITTYEGQHTHQSPVMPRGSIRILSESTNCLVADHDVATTGILFQHNIPGQPFMYNPPQPFLTNDSSFLSPRPPPSSLPPPSLSSRASLLQDNGLLQDLVPLQVRKEPKDEQNG</sequence>
<feature type="compositionally biased region" description="Low complexity" evidence="6">
    <location>
        <begin position="92"/>
        <end position="104"/>
    </location>
</feature>
<feature type="region of interest" description="Disordered" evidence="6">
    <location>
        <begin position="86"/>
        <end position="153"/>
    </location>
</feature>
<organism evidence="8 9">
    <name type="scientific">Cucurbita moschata</name>
    <name type="common">Winter crookneck squash</name>
    <name type="synonym">Cucurbita pepo var. moschata</name>
    <dbReference type="NCBI Taxonomy" id="3662"/>
    <lineage>
        <taxon>Eukaryota</taxon>
        <taxon>Viridiplantae</taxon>
        <taxon>Streptophyta</taxon>
        <taxon>Embryophyta</taxon>
        <taxon>Tracheophyta</taxon>
        <taxon>Spermatophyta</taxon>
        <taxon>Magnoliopsida</taxon>
        <taxon>eudicotyledons</taxon>
        <taxon>Gunneridae</taxon>
        <taxon>Pentapetalae</taxon>
        <taxon>rosids</taxon>
        <taxon>fabids</taxon>
        <taxon>Cucurbitales</taxon>
        <taxon>Cucurbitaceae</taxon>
        <taxon>Cucurbiteae</taxon>
        <taxon>Cucurbita</taxon>
    </lineage>
</organism>
<keyword evidence="2" id="KW-0805">Transcription regulation</keyword>
<dbReference type="Gene3D" id="2.20.25.80">
    <property type="entry name" value="WRKY domain"/>
    <property type="match status" value="1"/>
</dbReference>
<feature type="compositionally biased region" description="Low complexity" evidence="6">
    <location>
        <begin position="111"/>
        <end position="121"/>
    </location>
</feature>
<feature type="compositionally biased region" description="Basic residues" evidence="6">
    <location>
        <begin position="137"/>
        <end position="146"/>
    </location>
</feature>
<accession>A0A6J1FVX6</accession>
<dbReference type="GeneID" id="111447790"/>
<keyword evidence="3" id="KW-0238">DNA-binding</keyword>
<evidence type="ECO:0000256" key="1">
    <source>
        <dbReference type="ARBA" id="ARBA00004123"/>
    </source>
</evidence>
<dbReference type="GO" id="GO:0043565">
    <property type="term" value="F:sequence-specific DNA binding"/>
    <property type="evidence" value="ECO:0007669"/>
    <property type="project" value="InterPro"/>
</dbReference>
<evidence type="ECO:0000256" key="6">
    <source>
        <dbReference type="SAM" id="MobiDB-lite"/>
    </source>
</evidence>
<dbReference type="KEGG" id="cmos:111447790"/>
<dbReference type="Pfam" id="PF03106">
    <property type="entry name" value="WRKY"/>
    <property type="match status" value="1"/>
</dbReference>
<protein>
    <submittedName>
        <fullName evidence="9">Probable WRKY transcription factor 48</fullName>
    </submittedName>
</protein>
<gene>
    <name evidence="9" type="primary">LOC111447790</name>
</gene>
<feature type="domain" description="WRKY" evidence="7">
    <location>
        <begin position="159"/>
        <end position="224"/>
    </location>
</feature>
<evidence type="ECO:0000256" key="4">
    <source>
        <dbReference type="ARBA" id="ARBA00023163"/>
    </source>
</evidence>
<proteinExistence type="predicted"/>
<dbReference type="InterPro" id="IPR044810">
    <property type="entry name" value="WRKY_plant"/>
</dbReference>
<evidence type="ECO:0000256" key="5">
    <source>
        <dbReference type="ARBA" id="ARBA00023242"/>
    </source>
</evidence>
<keyword evidence="8" id="KW-1185">Reference proteome</keyword>
<dbReference type="GO" id="GO:0005634">
    <property type="term" value="C:nucleus"/>
    <property type="evidence" value="ECO:0007669"/>
    <property type="project" value="UniProtKB-SubCell"/>
</dbReference>
<dbReference type="PANTHER" id="PTHR31221:SF350">
    <property type="entry name" value="WRKY TRANSCRIPTION FACTOR 48-RELATED"/>
    <property type="match status" value="1"/>
</dbReference>
<evidence type="ECO:0000259" key="7">
    <source>
        <dbReference type="PROSITE" id="PS50811"/>
    </source>
</evidence>
<evidence type="ECO:0000313" key="8">
    <source>
        <dbReference type="Proteomes" id="UP000504609"/>
    </source>
</evidence>
<dbReference type="GO" id="GO:0003700">
    <property type="term" value="F:DNA-binding transcription factor activity"/>
    <property type="evidence" value="ECO:0007669"/>
    <property type="project" value="InterPro"/>
</dbReference>
<evidence type="ECO:0000256" key="3">
    <source>
        <dbReference type="ARBA" id="ARBA00023125"/>
    </source>
</evidence>
<comment type="subcellular location">
    <subcellularLocation>
        <location evidence="1">Nucleus</location>
    </subcellularLocation>
</comment>